<feature type="compositionally biased region" description="Polar residues" evidence="1">
    <location>
        <begin position="109"/>
        <end position="119"/>
    </location>
</feature>
<dbReference type="AlphaFoldDB" id="A0A0P1BA64"/>
<dbReference type="Proteomes" id="UP000054845">
    <property type="component" value="Unassembled WGS sequence"/>
</dbReference>
<accession>A0A0P1BA64</accession>
<proteinExistence type="predicted"/>
<keyword evidence="3" id="KW-1185">Reference proteome</keyword>
<organism evidence="2 3">
    <name type="scientific">Ceraceosorus bombacis</name>
    <dbReference type="NCBI Taxonomy" id="401625"/>
    <lineage>
        <taxon>Eukaryota</taxon>
        <taxon>Fungi</taxon>
        <taxon>Dikarya</taxon>
        <taxon>Basidiomycota</taxon>
        <taxon>Ustilaginomycotina</taxon>
        <taxon>Exobasidiomycetes</taxon>
        <taxon>Ceraceosorales</taxon>
        <taxon>Ceraceosoraceae</taxon>
        <taxon>Ceraceosorus</taxon>
    </lineage>
</organism>
<feature type="region of interest" description="Disordered" evidence="1">
    <location>
        <begin position="109"/>
        <end position="130"/>
    </location>
</feature>
<evidence type="ECO:0000256" key="1">
    <source>
        <dbReference type="SAM" id="MobiDB-lite"/>
    </source>
</evidence>
<sequence>MAAAETSSPHSDIETVLNTCLKMDDTASTSQNLLKEVHLQQKTTSWSTWVLRVFLAIVFINQIKIMNNQEELSKALQKLQQGQAQAMSPQCSLMDAFWPLSVLTDSRLTAKAQAQSGRPQSGRPVQGKAR</sequence>
<dbReference type="EMBL" id="CCYA01000162">
    <property type="protein sequence ID" value="CEH12567.1"/>
    <property type="molecule type" value="Genomic_DNA"/>
</dbReference>
<name>A0A0P1BA64_9BASI</name>
<reference evidence="2 3" key="1">
    <citation type="submission" date="2014-09" db="EMBL/GenBank/DDBJ databases">
        <authorList>
            <person name="Magalhaes I.L.F."/>
            <person name="Oliveira U."/>
            <person name="Santos F.R."/>
            <person name="Vidigal T.H.D.A."/>
            <person name="Brescovit A.D."/>
            <person name="Santos A.J."/>
        </authorList>
    </citation>
    <scope>NUCLEOTIDE SEQUENCE [LARGE SCALE GENOMIC DNA]</scope>
</reference>
<evidence type="ECO:0000313" key="3">
    <source>
        <dbReference type="Proteomes" id="UP000054845"/>
    </source>
</evidence>
<evidence type="ECO:0000313" key="2">
    <source>
        <dbReference type="EMBL" id="CEH12567.1"/>
    </source>
</evidence>
<protein>
    <submittedName>
        <fullName evidence="2">Uncharacterized protein</fullName>
    </submittedName>
</protein>